<evidence type="ECO:0000259" key="5">
    <source>
        <dbReference type="PROSITE" id="PS51164"/>
    </source>
</evidence>
<dbReference type="Pfam" id="PF13450">
    <property type="entry name" value="NAD_binding_8"/>
    <property type="match status" value="1"/>
</dbReference>
<keyword evidence="3" id="KW-0274">FAD</keyword>
<dbReference type="EMBL" id="LFIW01002504">
    <property type="protein sequence ID" value="KZL68600.1"/>
    <property type="molecule type" value="Genomic_DNA"/>
</dbReference>
<gene>
    <name evidence="6" type="ORF">CI238_00113</name>
</gene>
<dbReference type="SUPFAM" id="SSF54373">
    <property type="entry name" value="FAD-linked reductases, C-terminal domain"/>
    <property type="match status" value="1"/>
</dbReference>
<dbReference type="InterPro" id="IPR036188">
    <property type="entry name" value="FAD/NAD-bd_sf"/>
</dbReference>
<dbReference type="InterPro" id="IPR015920">
    <property type="entry name" value="Cellobiose_DH-like_cyt"/>
</dbReference>
<organism evidence="6 7">
    <name type="scientific">Colletotrichum incanum</name>
    <name type="common">Soybean anthracnose fungus</name>
    <dbReference type="NCBI Taxonomy" id="1573173"/>
    <lineage>
        <taxon>Eukaryota</taxon>
        <taxon>Fungi</taxon>
        <taxon>Dikarya</taxon>
        <taxon>Ascomycota</taxon>
        <taxon>Pezizomycotina</taxon>
        <taxon>Sordariomycetes</taxon>
        <taxon>Hypocreomycetidae</taxon>
        <taxon>Glomerellales</taxon>
        <taxon>Glomerellaceae</taxon>
        <taxon>Colletotrichum</taxon>
        <taxon>Colletotrichum spaethianum species complex</taxon>
    </lineage>
</organism>
<dbReference type="Proteomes" id="UP000076584">
    <property type="component" value="Unassembled WGS sequence"/>
</dbReference>
<dbReference type="PANTHER" id="PTHR47190">
    <property type="entry name" value="DEHYDROGENASE, PUTATIVE-RELATED"/>
    <property type="match status" value="1"/>
</dbReference>
<dbReference type="Pfam" id="PF05199">
    <property type="entry name" value="GMC_oxred_C"/>
    <property type="match status" value="1"/>
</dbReference>
<keyword evidence="7" id="KW-1185">Reference proteome</keyword>
<dbReference type="InterPro" id="IPR053208">
    <property type="entry name" value="GMC_Oxidoreductase_CD"/>
</dbReference>
<dbReference type="PROSITE" id="PS00623">
    <property type="entry name" value="GMC_OXRED_1"/>
    <property type="match status" value="1"/>
</dbReference>
<dbReference type="GO" id="GO:0016614">
    <property type="term" value="F:oxidoreductase activity, acting on CH-OH group of donors"/>
    <property type="evidence" value="ECO:0007669"/>
    <property type="project" value="InterPro"/>
</dbReference>
<dbReference type="Gene3D" id="2.60.40.1210">
    <property type="entry name" value="Cellobiose dehydrogenase, cytochrome domain"/>
    <property type="match status" value="1"/>
</dbReference>
<dbReference type="AlphaFoldDB" id="A0A166R0U4"/>
<dbReference type="GO" id="GO:0005975">
    <property type="term" value="P:carbohydrate metabolic process"/>
    <property type="evidence" value="ECO:0007669"/>
    <property type="project" value="InterPro"/>
</dbReference>
<dbReference type="Pfam" id="PF00734">
    <property type="entry name" value="CBM_1"/>
    <property type="match status" value="1"/>
</dbReference>
<feature type="non-terminal residue" evidence="6">
    <location>
        <position position="1"/>
    </location>
</feature>
<protein>
    <submittedName>
        <fullName evidence="6">Fungal cellulose binding domain-containing protein</fullName>
    </submittedName>
</protein>
<dbReference type="SMART" id="SM00236">
    <property type="entry name" value="fCBD"/>
    <property type="match status" value="1"/>
</dbReference>
<feature type="domain" description="CBM1" evidence="5">
    <location>
        <begin position="831"/>
        <end position="867"/>
    </location>
</feature>
<dbReference type="PANTHER" id="PTHR47190:SF2">
    <property type="entry name" value="CELLOBIOSE DEHYDROGENASE (AFU_ORTHOLOGUE AFUA_2G17620)"/>
    <property type="match status" value="1"/>
</dbReference>
<dbReference type="GO" id="GO:0030248">
    <property type="term" value="F:cellulose binding"/>
    <property type="evidence" value="ECO:0007669"/>
    <property type="project" value="InterPro"/>
</dbReference>
<dbReference type="InterPro" id="IPR000254">
    <property type="entry name" value="CBD"/>
</dbReference>
<dbReference type="InterPro" id="IPR000172">
    <property type="entry name" value="GMC_OxRdtase_N"/>
</dbReference>
<sequence>LVVRPLLTLKSGTMKFLSRTGALAAALLAATPFPTANVDAQVFDGVAAQSPTPTIYTDPGTGIVFNTWSASTAQTAGGMTYGFALPENALTTDANEYIGYLQCASKNGQGTGWCGLSLGGSMTNKLLLLAWPNAGEILTSFRWAASYDMPPVYSGDAKLTQISSTINATHYTLIYRCQNCFKWNHDGVTGSVSTSGGFFILGWAQAFSNPTSPSCPADVHLVQHENQGIHGAGLDASVANPSYSAWAALATKTVSGNCGGGSTTTSAPPSSTTTRAPTGPTGVPVPSGTYDYIVVGAGAGGIPLADKLSEAGKSVLLIEKGPPSSGRWGGTMKPTWLEGTNLTRFDVPGLCNQIWRDSAGISCQDTDQMAGCVLGGGTAINAALWWKPYAQDWDYNFPAGWKSGDVAAATSRVFSRIPGTTAPSQDGKVYLTNGFNAIAGGLRTAGWKELDLNANPNSKNRTFGKTPYMYSGGERGGPMETYLVSASKRGNFKLWTKTAVKRVVRTGGHITGIEVEPYQDGGFAGTVNVTPVSGRVILSAGTFGSAKVLLRSGIGPTDQLEVVKGSTDGPTMIANSSWINLPVGYNLEDHTNTDSVVTHPDVQFYDFYEAYTDPNVTDKNAYLQKRSGILAQSAPNIGPLFFEEIKGADGITRQLQYTARMEGSLDVPDGKAITISQYLGRGATSRGRMTIGANLGTVVSTAPYLRDKNDVEAVIKGLENLQASLKSVPNLIWNFPPPGTTVRDYVNNMLVSYSNRRANHWIGTNKLGTKDGRGTGGDAVVDVNTKVYGTDNLFVVDASIFPGMVTTNPSSYIVVAAEHAAAKILALATATAQPLYAQCGGSTWNGSFQCATGLKCTVKDSYYSQCL</sequence>
<dbReference type="InterPro" id="IPR035971">
    <property type="entry name" value="CBD_sf"/>
</dbReference>
<dbReference type="PROSITE" id="PS51164">
    <property type="entry name" value="CBM1_2"/>
    <property type="match status" value="1"/>
</dbReference>
<dbReference type="Pfam" id="PF00732">
    <property type="entry name" value="GMC_oxred_N"/>
    <property type="match status" value="1"/>
</dbReference>
<feature type="region of interest" description="Disordered" evidence="4">
    <location>
        <begin position="258"/>
        <end position="283"/>
    </location>
</feature>
<comment type="similarity">
    <text evidence="1 3">Belongs to the GMC oxidoreductase family.</text>
</comment>
<dbReference type="GO" id="GO:0050660">
    <property type="term" value="F:flavin adenine dinucleotide binding"/>
    <property type="evidence" value="ECO:0007669"/>
    <property type="project" value="InterPro"/>
</dbReference>
<feature type="compositionally biased region" description="Low complexity" evidence="4">
    <location>
        <begin position="263"/>
        <end position="283"/>
    </location>
</feature>
<dbReference type="Gene3D" id="3.50.50.60">
    <property type="entry name" value="FAD/NAD(P)-binding domain"/>
    <property type="match status" value="1"/>
</dbReference>
<evidence type="ECO:0000256" key="2">
    <source>
        <dbReference type="ARBA" id="ARBA00022729"/>
    </source>
</evidence>
<evidence type="ECO:0000313" key="6">
    <source>
        <dbReference type="EMBL" id="KZL68600.1"/>
    </source>
</evidence>
<dbReference type="STRING" id="1573173.A0A166R0U4"/>
<dbReference type="Pfam" id="PF16010">
    <property type="entry name" value="CDH-cyt"/>
    <property type="match status" value="1"/>
</dbReference>
<reference evidence="6 7" key="1">
    <citation type="submission" date="2015-06" db="EMBL/GenBank/DDBJ databases">
        <title>Survival trade-offs in plant roots during colonization by closely related pathogenic and mutualistic fungi.</title>
        <authorList>
            <person name="Hacquard S."/>
            <person name="Kracher B."/>
            <person name="Hiruma K."/>
            <person name="Weinman A."/>
            <person name="Muench P."/>
            <person name="Garrido Oter R."/>
            <person name="Ver Loren van Themaat E."/>
            <person name="Dallerey J.-F."/>
            <person name="Damm U."/>
            <person name="Henrissat B."/>
            <person name="Lespinet O."/>
            <person name="Thon M."/>
            <person name="Kemen E."/>
            <person name="McHardy A.C."/>
            <person name="Schulze-Lefert P."/>
            <person name="O'Connell R.J."/>
        </authorList>
    </citation>
    <scope>NUCLEOTIDE SEQUENCE [LARGE SCALE GENOMIC DNA]</scope>
    <source>
        <strain evidence="6 7">MAFF 238704</strain>
    </source>
</reference>
<evidence type="ECO:0000256" key="3">
    <source>
        <dbReference type="RuleBase" id="RU003968"/>
    </source>
</evidence>
<dbReference type="SUPFAM" id="SSF49344">
    <property type="entry name" value="CBD9-like"/>
    <property type="match status" value="1"/>
</dbReference>
<dbReference type="SUPFAM" id="SSF57180">
    <property type="entry name" value="Cellulose-binding domain"/>
    <property type="match status" value="1"/>
</dbReference>
<dbReference type="Gene3D" id="3.30.410.10">
    <property type="entry name" value="Cholesterol Oxidase, domain 2"/>
    <property type="match status" value="1"/>
</dbReference>
<keyword evidence="3" id="KW-0285">Flavoprotein</keyword>
<dbReference type="SUPFAM" id="SSF51905">
    <property type="entry name" value="FAD/NAD(P)-binding domain"/>
    <property type="match status" value="1"/>
</dbReference>
<dbReference type="FunFam" id="2.60.40.1210:FF:000004">
    <property type="entry name" value="Cellobiose dehydrogenase"/>
    <property type="match status" value="1"/>
</dbReference>
<name>A0A166R0U4_COLIC</name>
<dbReference type="InterPro" id="IPR007867">
    <property type="entry name" value="GMC_OxRtase_C"/>
</dbReference>
<evidence type="ECO:0000313" key="7">
    <source>
        <dbReference type="Proteomes" id="UP000076584"/>
    </source>
</evidence>
<dbReference type="CDD" id="cd09630">
    <property type="entry name" value="CDH_like_cytochrome"/>
    <property type="match status" value="1"/>
</dbReference>
<evidence type="ECO:0000256" key="1">
    <source>
        <dbReference type="ARBA" id="ARBA00010790"/>
    </source>
</evidence>
<accession>A0A166R0U4</accession>
<dbReference type="GO" id="GO:0005576">
    <property type="term" value="C:extracellular region"/>
    <property type="evidence" value="ECO:0007669"/>
    <property type="project" value="InterPro"/>
</dbReference>
<keyword evidence="2" id="KW-0732">Signal</keyword>
<comment type="caution">
    <text evidence="6">The sequence shown here is derived from an EMBL/GenBank/DDBJ whole genome shotgun (WGS) entry which is preliminary data.</text>
</comment>
<proteinExistence type="inferred from homology"/>
<evidence type="ECO:0000256" key="4">
    <source>
        <dbReference type="SAM" id="MobiDB-lite"/>
    </source>
</evidence>